<reference evidence="1" key="1">
    <citation type="submission" date="2021-01" db="EMBL/GenBank/DDBJ databases">
        <authorList>
            <person name="Lovell J.T."/>
            <person name="Bentley N."/>
            <person name="Bhattarai G."/>
            <person name="Jenkins J.W."/>
            <person name="Sreedasyam A."/>
            <person name="Alarcon Y."/>
            <person name="Bock C."/>
            <person name="Boston L."/>
            <person name="Carlson J."/>
            <person name="Cervantes K."/>
            <person name="Clermont K."/>
            <person name="Krom N."/>
            <person name="Kubenka K."/>
            <person name="Mamidi S."/>
            <person name="Mattison C."/>
            <person name="Monteros M."/>
            <person name="Pisani C."/>
            <person name="Plott C."/>
            <person name="Rajasekar S."/>
            <person name="Rhein H.S."/>
            <person name="Rohla C."/>
            <person name="Song M."/>
            <person name="Hilaire R.S."/>
            <person name="Shu S."/>
            <person name="Wells L."/>
            <person name="Wang X."/>
            <person name="Webber J."/>
            <person name="Heerema R.J."/>
            <person name="Klein P."/>
            <person name="Conner P."/>
            <person name="Grauke L."/>
            <person name="Grimwood J."/>
            <person name="Schmutz J."/>
            <person name="Randall J.J."/>
        </authorList>
    </citation>
    <scope>NUCLEOTIDE SEQUENCE</scope>
    <source>
        <tissue evidence="1">Leaf</tissue>
    </source>
</reference>
<protein>
    <submittedName>
        <fullName evidence="1">Uncharacterized protein</fullName>
    </submittedName>
</protein>
<evidence type="ECO:0000313" key="1">
    <source>
        <dbReference type="EMBL" id="KAG6722887.1"/>
    </source>
</evidence>
<dbReference type="AlphaFoldDB" id="A0A922K0M2"/>
<evidence type="ECO:0000313" key="2">
    <source>
        <dbReference type="Proteomes" id="UP000811246"/>
    </source>
</evidence>
<comment type="caution">
    <text evidence="1">The sequence shown here is derived from an EMBL/GenBank/DDBJ whole genome shotgun (WGS) entry which is preliminary data.</text>
</comment>
<gene>
    <name evidence="1" type="ORF">I3842_03G183300</name>
</gene>
<proteinExistence type="predicted"/>
<sequence length="114" mass="13535">MKAPKVKLKSLPKSKVYKVKMKTFHDKNILRKRFKPNDRICLYDFGSRKHKGKLRFRWTDPFLVKNVFINGVAEIEDPKDGQIFKVNDQRLKILIDRQVPEVEDIPLVDPIYQP</sequence>
<dbReference type="Proteomes" id="UP000811246">
    <property type="component" value="Chromosome 3"/>
</dbReference>
<dbReference type="OrthoDB" id="1094981at2759"/>
<accession>A0A922K0M2</accession>
<dbReference type="EMBL" id="CM031827">
    <property type="protein sequence ID" value="KAG6722887.1"/>
    <property type="molecule type" value="Genomic_DNA"/>
</dbReference>
<organism evidence="1 2">
    <name type="scientific">Carya illinoinensis</name>
    <name type="common">Pecan</name>
    <dbReference type="NCBI Taxonomy" id="32201"/>
    <lineage>
        <taxon>Eukaryota</taxon>
        <taxon>Viridiplantae</taxon>
        <taxon>Streptophyta</taxon>
        <taxon>Embryophyta</taxon>
        <taxon>Tracheophyta</taxon>
        <taxon>Spermatophyta</taxon>
        <taxon>Magnoliopsida</taxon>
        <taxon>eudicotyledons</taxon>
        <taxon>Gunneridae</taxon>
        <taxon>Pentapetalae</taxon>
        <taxon>rosids</taxon>
        <taxon>fabids</taxon>
        <taxon>Fagales</taxon>
        <taxon>Juglandaceae</taxon>
        <taxon>Carya</taxon>
    </lineage>
</organism>
<name>A0A922K0M2_CARIL</name>